<reference evidence="3" key="1">
    <citation type="journal article" date="2021" name="New Phytol.">
        <title>Evolutionary innovations through gain and loss of genes in the ectomycorrhizal Boletales.</title>
        <authorList>
            <person name="Wu G."/>
            <person name="Miyauchi S."/>
            <person name="Morin E."/>
            <person name="Kuo A."/>
            <person name="Drula E."/>
            <person name="Varga T."/>
            <person name="Kohler A."/>
            <person name="Feng B."/>
            <person name="Cao Y."/>
            <person name="Lipzen A."/>
            <person name="Daum C."/>
            <person name="Hundley H."/>
            <person name="Pangilinan J."/>
            <person name="Johnson J."/>
            <person name="Barry K."/>
            <person name="LaButti K."/>
            <person name="Ng V."/>
            <person name="Ahrendt S."/>
            <person name="Min B."/>
            <person name="Choi I.G."/>
            <person name="Park H."/>
            <person name="Plett J.M."/>
            <person name="Magnuson J."/>
            <person name="Spatafora J.W."/>
            <person name="Nagy L.G."/>
            <person name="Henrissat B."/>
            <person name="Grigoriev I.V."/>
            <person name="Yang Z.L."/>
            <person name="Xu J."/>
            <person name="Martin F.M."/>
        </authorList>
    </citation>
    <scope>NUCLEOTIDE SEQUENCE</scope>
    <source>
        <strain evidence="3">KKN 215</strain>
    </source>
</reference>
<name>A0A8K0UNM9_9AGAR</name>
<feature type="region of interest" description="Disordered" evidence="2">
    <location>
        <begin position="138"/>
        <end position="192"/>
    </location>
</feature>
<gene>
    <name evidence="3" type="ORF">BXZ70DRAFT_142775</name>
</gene>
<dbReference type="Proteomes" id="UP000813824">
    <property type="component" value="Unassembled WGS sequence"/>
</dbReference>
<evidence type="ECO:0000313" key="4">
    <source>
        <dbReference type="Proteomes" id="UP000813824"/>
    </source>
</evidence>
<organism evidence="3 4">
    <name type="scientific">Cristinia sonorae</name>
    <dbReference type="NCBI Taxonomy" id="1940300"/>
    <lineage>
        <taxon>Eukaryota</taxon>
        <taxon>Fungi</taxon>
        <taxon>Dikarya</taxon>
        <taxon>Basidiomycota</taxon>
        <taxon>Agaricomycotina</taxon>
        <taxon>Agaricomycetes</taxon>
        <taxon>Agaricomycetidae</taxon>
        <taxon>Agaricales</taxon>
        <taxon>Pleurotineae</taxon>
        <taxon>Stephanosporaceae</taxon>
        <taxon>Cristinia</taxon>
    </lineage>
</organism>
<feature type="region of interest" description="Disordered" evidence="2">
    <location>
        <begin position="1"/>
        <end position="24"/>
    </location>
</feature>
<dbReference type="AlphaFoldDB" id="A0A8K0UNM9"/>
<keyword evidence="4" id="KW-1185">Reference proteome</keyword>
<feature type="region of interest" description="Disordered" evidence="2">
    <location>
        <begin position="50"/>
        <end position="84"/>
    </location>
</feature>
<evidence type="ECO:0000313" key="3">
    <source>
        <dbReference type="EMBL" id="KAH8100984.1"/>
    </source>
</evidence>
<evidence type="ECO:0000256" key="1">
    <source>
        <dbReference type="SAM" id="Coils"/>
    </source>
</evidence>
<evidence type="ECO:0000256" key="2">
    <source>
        <dbReference type="SAM" id="MobiDB-lite"/>
    </source>
</evidence>
<sequence>MSIPLSADLGDIPHTSHLSDSPSLPSRFADLLTGRLDSSSSIASEYWSTASSTISSPPSPQSLPQEFPHGALPGSSCHVSQPQPLEPESIANAIPILKLPNDSIVSESNQPSVSPSTPKAPHFLNTTLTSLAANHTIPPSPTLSSHSHASRYFRESRNTTTRPTLGLSLLSIGEQPHRRSRSLPSTPGGSSVSVVVTDERHGNAGPHLRSSFMNSQVSTLGTHTNIDVGAGVVQTLEVEVVKEVRDGVDDGAIVQGQEVAEVAVKVTGGGALAKFRRSGKLAGRARKIIKNFWKVKPSEVIEVTSDRDDTPSLCGVPQISSQVPVEVETCAAVPVDEGQPPATTGVAMIESVVEVDHGDLPNDITELKNEVAQLRARVSRAEQNYNMLKVDLSTLKQANEQRNLKLEEESSTLTALALAESPPAWHNDLVDRFRELEARLSYERNVRKTEMRNLHRIFRESLVGYS</sequence>
<proteinExistence type="predicted"/>
<feature type="coiled-coil region" evidence="1">
    <location>
        <begin position="364"/>
        <end position="398"/>
    </location>
</feature>
<comment type="caution">
    <text evidence="3">The sequence shown here is derived from an EMBL/GenBank/DDBJ whole genome shotgun (WGS) entry which is preliminary data.</text>
</comment>
<protein>
    <submittedName>
        <fullName evidence="3">Uncharacterized protein</fullName>
    </submittedName>
</protein>
<dbReference type="EMBL" id="JAEVFJ010000014">
    <property type="protein sequence ID" value="KAH8100984.1"/>
    <property type="molecule type" value="Genomic_DNA"/>
</dbReference>
<accession>A0A8K0UNM9</accession>
<keyword evidence="1" id="KW-0175">Coiled coil</keyword>